<dbReference type="EMBL" id="CP048620">
    <property type="protein sequence ID" value="QPJ65023.1"/>
    <property type="molecule type" value="Genomic_DNA"/>
</dbReference>
<dbReference type="GO" id="GO:0003700">
    <property type="term" value="F:DNA-binding transcription factor activity"/>
    <property type="evidence" value="ECO:0007669"/>
    <property type="project" value="TreeGrafter"/>
</dbReference>
<dbReference type="InterPro" id="IPR018490">
    <property type="entry name" value="cNMP-bd_dom_sf"/>
</dbReference>
<protein>
    <submittedName>
        <fullName evidence="2">Cyclic nucleotide-binding domain-containing protein</fullName>
    </submittedName>
</protein>
<organism evidence="2 3">
    <name type="scientific">Candidatus Nitrohelix vancouverensis</name>
    <dbReference type="NCBI Taxonomy" id="2705534"/>
    <lineage>
        <taxon>Bacteria</taxon>
        <taxon>Pseudomonadati</taxon>
        <taxon>Nitrospinota/Tectimicrobiota group</taxon>
        <taxon>Nitrospinota</taxon>
        <taxon>Nitrospinia</taxon>
        <taxon>Nitrospinales</taxon>
        <taxon>Nitrospinaceae</taxon>
        <taxon>Candidatus Nitrohelix</taxon>
    </lineage>
</organism>
<dbReference type="GO" id="GO:0005829">
    <property type="term" value="C:cytosol"/>
    <property type="evidence" value="ECO:0007669"/>
    <property type="project" value="TreeGrafter"/>
</dbReference>
<dbReference type="PANTHER" id="PTHR24567:SF74">
    <property type="entry name" value="HTH-TYPE TRANSCRIPTIONAL REGULATOR ARCR"/>
    <property type="match status" value="1"/>
</dbReference>
<feature type="domain" description="Cyclic nucleotide-binding" evidence="1">
    <location>
        <begin position="1"/>
        <end position="87"/>
    </location>
</feature>
<dbReference type="SUPFAM" id="SSF51206">
    <property type="entry name" value="cAMP-binding domain-like"/>
    <property type="match status" value="1"/>
</dbReference>
<evidence type="ECO:0000313" key="2">
    <source>
        <dbReference type="EMBL" id="QPJ65023.1"/>
    </source>
</evidence>
<dbReference type="PROSITE" id="PS50042">
    <property type="entry name" value="CNMP_BINDING_3"/>
    <property type="match status" value="1"/>
</dbReference>
<dbReference type="Proteomes" id="UP000594464">
    <property type="component" value="Chromosome"/>
</dbReference>
<accession>A0A7T0C200</accession>
<dbReference type="KEGG" id="nva:G3M78_06320"/>
<dbReference type="PANTHER" id="PTHR24567">
    <property type="entry name" value="CRP FAMILY TRANSCRIPTIONAL REGULATORY PROTEIN"/>
    <property type="match status" value="1"/>
</dbReference>
<dbReference type="InterPro" id="IPR050397">
    <property type="entry name" value="Env_Response_Regulators"/>
</dbReference>
<dbReference type="AlphaFoldDB" id="A0A7T0C200"/>
<gene>
    <name evidence="2" type="ORF">G3M78_06320</name>
</gene>
<name>A0A7T0C200_9BACT</name>
<dbReference type="InterPro" id="IPR000595">
    <property type="entry name" value="cNMP-bd_dom"/>
</dbReference>
<dbReference type="Gene3D" id="2.60.120.10">
    <property type="entry name" value="Jelly Rolls"/>
    <property type="match status" value="1"/>
</dbReference>
<evidence type="ECO:0000259" key="1">
    <source>
        <dbReference type="PROSITE" id="PS50042"/>
    </source>
</evidence>
<dbReference type="SMART" id="SM00100">
    <property type="entry name" value="cNMP"/>
    <property type="match status" value="1"/>
</dbReference>
<dbReference type="PROSITE" id="PS00889">
    <property type="entry name" value="CNMP_BINDING_2"/>
    <property type="match status" value="1"/>
</dbReference>
<reference evidence="3" key="1">
    <citation type="submission" date="2020-02" db="EMBL/GenBank/DDBJ databases">
        <title>Genomic and physiological characterization of two novel Nitrospinaceae genera.</title>
        <authorList>
            <person name="Mueller A.J."/>
            <person name="Jung M.-Y."/>
            <person name="Strachan C.R."/>
            <person name="Herbold C.W."/>
            <person name="Kirkegaard R.H."/>
            <person name="Daims H."/>
        </authorList>
    </citation>
    <scope>NUCLEOTIDE SEQUENCE [LARGE SCALE GENOMIC DNA]</scope>
</reference>
<dbReference type="InterPro" id="IPR014710">
    <property type="entry name" value="RmlC-like_jellyroll"/>
</dbReference>
<dbReference type="Pfam" id="PF00027">
    <property type="entry name" value="cNMP_binding"/>
    <property type="match status" value="1"/>
</dbReference>
<proteinExistence type="predicted"/>
<sequence>MSILRVKKDDIIFNEGTYSDCAFIIERGRFEVSRKNPDGTSSVLGVLKTGDIFGEMGLIDGGARSATVKALEDGAISVLSRESFEGLAERNPQALIPLLKVLTTRLRNTIQKTVAA</sequence>
<evidence type="ECO:0000313" key="3">
    <source>
        <dbReference type="Proteomes" id="UP000594464"/>
    </source>
</evidence>
<dbReference type="CDD" id="cd00038">
    <property type="entry name" value="CAP_ED"/>
    <property type="match status" value="1"/>
</dbReference>
<dbReference type="InterPro" id="IPR018488">
    <property type="entry name" value="cNMP-bd_CS"/>
</dbReference>